<evidence type="ECO:0000313" key="3">
    <source>
        <dbReference type="Proteomes" id="UP000028302"/>
    </source>
</evidence>
<gene>
    <name evidence="2" type="ORF">C41B8_09776</name>
</gene>
<proteinExistence type="predicted"/>
<organism evidence="2 3">
    <name type="scientific">Salinisphaera hydrothermalis (strain C41B8)</name>
    <dbReference type="NCBI Taxonomy" id="1304275"/>
    <lineage>
        <taxon>Bacteria</taxon>
        <taxon>Pseudomonadati</taxon>
        <taxon>Pseudomonadota</taxon>
        <taxon>Gammaproteobacteria</taxon>
        <taxon>Salinisphaerales</taxon>
        <taxon>Salinisphaeraceae</taxon>
        <taxon>Salinisphaera</taxon>
    </lineage>
</organism>
<keyword evidence="1" id="KW-0812">Transmembrane</keyword>
<evidence type="ECO:0000313" key="2">
    <source>
        <dbReference type="EMBL" id="KEZ77480.1"/>
    </source>
</evidence>
<dbReference type="PANTHER" id="PTHR35519:SF2">
    <property type="entry name" value="PH DOMAIN PROTEIN"/>
    <property type="match status" value="1"/>
</dbReference>
<keyword evidence="1" id="KW-1133">Transmembrane helix</keyword>
<dbReference type="InterPro" id="IPR025187">
    <property type="entry name" value="DUF4112"/>
</dbReference>
<evidence type="ECO:0000256" key="1">
    <source>
        <dbReference type="SAM" id="Phobius"/>
    </source>
</evidence>
<dbReference type="STRING" id="1304275.C41B8_09776"/>
<accession>A0A084IL96</accession>
<name>A0A084IL96_SALHC</name>
<dbReference type="PANTHER" id="PTHR35519">
    <property type="entry name" value="MEMBRANE PROTEINS"/>
    <property type="match status" value="1"/>
</dbReference>
<dbReference type="AlphaFoldDB" id="A0A084IL96"/>
<feature type="transmembrane region" description="Helical" evidence="1">
    <location>
        <begin position="45"/>
        <end position="65"/>
    </location>
</feature>
<feature type="transmembrane region" description="Helical" evidence="1">
    <location>
        <begin position="77"/>
        <end position="101"/>
    </location>
</feature>
<keyword evidence="1" id="KW-0472">Membrane</keyword>
<dbReference type="eggNOG" id="ENOG5032RYR">
    <property type="taxonomic scope" value="Bacteria"/>
</dbReference>
<dbReference type="Pfam" id="PF13430">
    <property type="entry name" value="DUF4112"/>
    <property type="match status" value="1"/>
</dbReference>
<feature type="transmembrane region" description="Helical" evidence="1">
    <location>
        <begin position="135"/>
        <end position="155"/>
    </location>
</feature>
<dbReference type="OrthoDB" id="513552at2"/>
<sequence length="157" mass="16830">MTDHANPDLQAKRRASLARIQKLAYWLDDAFRVPIIGKRVGIDGIIGMVPFAGDFAGLALSSLMIGEAVRLGAPKRLLVRMGANVGVDFVIGLVPVAGDLFDMAYKANRRNQALVQRWLEEVTGESKGSRGKESVAILLGVAAALVVCVGLWRAVFG</sequence>
<dbReference type="RefSeq" id="WP_051883353.1">
    <property type="nucleotide sequence ID" value="NZ_APNK01000012.1"/>
</dbReference>
<evidence type="ECO:0008006" key="4">
    <source>
        <dbReference type="Google" id="ProtNLM"/>
    </source>
</evidence>
<dbReference type="EMBL" id="APNK01000012">
    <property type="protein sequence ID" value="KEZ77480.1"/>
    <property type="molecule type" value="Genomic_DNA"/>
</dbReference>
<reference evidence="2 3" key="1">
    <citation type="submission" date="2013-03" db="EMBL/GenBank/DDBJ databases">
        <title>Salinisphaera hydrothermalis C41B8 Genome Sequencing.</title>
        <authorList>
            <person name="Li C."/>
            <person name="Lai Q."/>
            <person name="Shao Z."/>
        </authorList>
    </citation>
    <scope>NUCLEOTIDE SEQUENCE [LARGE SCALE GENOMIC DNA]</scope>
    <source>
        <strain evidence="2 3">C41B8</strain>
    </source>
</reference>
<comment type="caution">
    <text evidence="2">The sequence shown here is derived from an EMBL/GenBank/DDBJ whole genome shotgun (WGS) entry which is preliminary data.</text>
</comment>
<protein>
    <recommendedName>
        <fullName evidence="4">DUF4112 domain-containing protein</fullName>
    </recommendedName>
</protein>
<keyword evidence="3" id="KW-1185">Reference proteome</keyword>
<dbReference type="Proteomes" id="UP000028302">
    <property type="component" value="Unassembled WGS sequence"/>
</dbReference>